<dbReference type="GO" id="GO:0009523">
    <property type="term" value="C:photosystem II"/>
    <property type="evidence" value="ECO:0007669"/>
    <property type="project" value="UniProtKB-KW"/>
</dbReference>
<dbReference type="Pfam" id="PF14870">
    <property type="entry name" value="PSII_BNR"/>
    <property type="match status" value="1"/>
</dbReference>
<gene>
    <name evidence="4" type="ORF">METZ01_LOCUS107702</name>
</gene>
<dbReference type="PANTHER" id="PTHR47199">
    <property type="entry name" value="PHOTOSYSTEM II STABILITY/ASSEMBLY FACTOR HCF136, CHLOROPLASTIC"/>
    <property type="match status" value="1"/>
</dbReference>
<evidence type="ECO:0000313" key="4">
    <source>
        <dbReference type="EMBL" id="SVA54848.1"/>
    </source>
</evidence>
<organism evidence="4">
    <name type="scientific">marine metagenome</name>
    <dbReference type="NCBI Taxonomy" id="408172"/>
    <lineage>
        <taxon>unclassified sequences</taxon>
        <taxon>metagenomes</taxon>
        <taxon>ecological metagenomes</taxon>
    </lineage>
</organism>
<keyword evidence="2" id="KW-0604">Photosystem II</keyword>
<proteinExistence type="predicted"/>
<accession>A0A381WRH4</accession>
<dbReference type="InterPro" id="IPR015943">
    <property type="entry name" value="WD40/YVTN_repeat-like_dom_sf"/>
</dbReference>
<reference evidence="4" key="1">
    <citation type="submission" date="2018-05" db="EMBL/GenBank/DDBJ databases">
        <authorList>
            <person name="Lanie J.A."/>
            <person name="Ng W.-L."/>
            <person name="Kazmierczak K.M."/>
            <person name="Andrzejewski T.M."/>
            <person name="Davidsen T.M."/>
            <person name="Wayne K.J."/>
            <person name="Tettelin H."/>
            <person name="Glass J.I."/>
            <person name="Rusch D."/>
            <person name="Podicherti R."/>
            <person name="Tsui H.-C.T."/>
            <person name="Winkler M.E."/>
        </authorList>
    </citation>
    <scope>NUCLEOTIDE SEQUENCE</scope>
</reference>
<dbReference type="EMBL" id="UINC01012576">
    <property type="protein sequence ID" value="SVA54848.1"/>
    <property type="molecule type" value="Genomic_DNA"/>
</dbReference>
<dbReference type="SUPFAM" id="SSF110296">
    <property type="entry name" value="Oligoxyloglucan reducing end-specific cellobiohydrolase"/>
    <property type="match status" value="1"/>
</dbReference>
<evidence type="ECO:0000259" key="3">
    <source>
        <dbReference type="Pfam" id="PF14870"/>
    </source>
</evidence>
<feature type="domain" description="Photosynthesis system II assembly factor Ycf48/Hcf136-like" evidence="3">
    <location>
        <begin position="91"/>
        <end position="224"/>
    </location>
</feature>
<dbReference type="PANTHER" id="PTHR47199:SF2">
    <property type="entry name" value="PHOTOSYSTEM II STABILITY_ASSEMBLY FACTOR HCF136, CHLOROPLASTIC"/>
    <property type="match status" value="1"/>
</dbReference>
<evidence type="ECO:0000256" key="1">
    <source>
        <dbReference type="ARBA" id="ARBA00022531"/>
    </source>
</evidence>
<name>A0A381WRH4_9ZZZZ</name>
<dbReference type="InterPro" id="IPR028203">
    <property type="entry name" value="PSII_CF48-like_dom"/>
</dbReference>
<dbReference type="GO" id="GO:0015979">
    <property type="term" value="P:photosynthesis"/>
    <property type="evidence" value="ECO:0007669"/>
    <property type="project" value="UniProtKB-KW"/>
</dbReference>
<keyword evidence="1" id="KW-0602">Photosynthesis</keyword>
<dbReference type="Gene3D" id="2.130.10.10">
    <property type="entry name" value="YVTN repeat-like/Quinoprotein amine dehydrogenase"/>
    <property type="match status" value="1"/>
</dbReference>
<dbReference type="AlphaFoldDB" id="A0A381WRH4"/>
<sequence length="363" mass="39879">MKSNLYKYLGLVFLGAVTTTIVSMGWALDGDRSQSESGAKVSQSNIAHHKDDRVRFVPDNLFSVDFVDNSHGWAAGYYGTILKTIDGGKNWIHISLSNTDLIRRIQFLDKDYGWLVTHRGRIMSSEDGGTTWKTRYSEENQINLRNIKFLDDSIGWAVGHEGTILYTNDGGETWTNQSLSNFTGRDLPRLNGLTVLSETRAMLAGEFGVIAETIDAGKTWMIISSPDIKATFTEIEQVGNSILAVGLDGVVAQVHSDKIDMLTLPDGRESVRVKLLNSGVNKHFFDIVANKNGEGIAVGLASILTIKNGSELNKIEIAHPDRNYLYFMGATPISESKYVLVGALGLAITLDTATTEIMGLVKW</sequence>
<evidence type="ECO:0000256" key="2">
    <source>
        <dbReference type="ARBA" id="ARBA00023276"/>
    </source>
</evidence>
<protein>
    <recommendedName>
        <fullName evidence="3">Photosynthesis system II assembly factor Ycf48/Hcf136-like domain-containing protein</fullName>
    </recommendedName>
</protein>